<dbReference type="Gene3D" id="3.90.1720.10">
    <property type="entry name" value="endopeptidase domain like (from Nostoc punctiforme)"/>
    <property type="match status" value="1"/>
</dbReference>
<keyword evidence="2" id="KW-1185">Reference proteome</keyword>
<organism evidence="1 2">
    <name type="scientific">Cytophaga hutchinsonii (strain ATCC 33406 / DSM 1761 / CIP 103989 / NBRC 15051 / NCIMB 9469 / D465)</name>
    <dbReference type="NCBI Taxonomy" id="269798"/>
    <lineage>
        <taxon>Bacteria</taxon>
        <taxon>Pseudomonadati</taxon>
        <taxon>Bacteroidota</taxon>
        <taxon>Cytophagia</taxon>
        <taxon>Cytophagales</taxon>
        <taxon>Cytophagaceae</taxon>
        <taxon>Cytophaga</taxon>
    </lineage>
</organism>
<evidence type="ECO:0000313" key="1">
    <source>
        <dbReference type="EMBL" id="ABG60689.1"/>
    </source>
</evidence>
<evidence type="ECO:0000313" key="2">
    <source>
        <dbReference type="Proteomes" id="UP000001822"/>
    </source>
</evidence>
<gene>
    <name evidence="1" type="ordered locus">CHU_3455</name>
</gene>
<dbReference type="EMBL" id="CP000383">
    <property type="protein sequence ID" value="ABG60689.1"/>
    <property type="molecule type" value="Genomic_DNA"/>
</dbReference>
<sequence length="253" mass="28155">MACIFLACAQTQDKNHTAAIDQVVTEEPNPQYSSILKQHIPDSAAIDFIPAYDKLKSKITAKRNVFFQAYERVQTEHEKQIVLDSANKFLQEALVNNVFPFWYGTAWDFNGTTDNPQRGYIACGYFVSTTLKHCGVNLNRYKVAQQYSHSIVKTVCSEVAVYTNTTDLLNALKAKPNQLYVIGLDNHVGFIAKTDAGITFIHASYFGDAVVESESAAESQILAMSKKYVIGNLSGNKDLIKQWLKNSAVSIIP</sequence>
<accession>A0A6N4SWI1</accession>
<protein>
    <submittedName>
        <fullName evidence="1">Uncharacterized protein</fullName>
    </submittedName>
</protein>
<name>A0A6N4SWI1_CYTH3</name>
<dbReference type="KEGG" id="chu:CHU_3455"/>
<dbReference type="Proteomes" id="UP000001822">
    <property type="component" value="Chromosome"/>
</dbReference>
<proteinExistence type="predicted"/>
<dbReference type="AlphaFoldDB" id="A0A6N4SWI1"/>
<reference evidence="1 2" key="1">
    <citation type="journal article" date="2007" name="Appl. Environ. Microbiol.">
        <title>Genome sequence of the cellulolytic gliding bacterium Cytophaga hutchinsonii.</title>
        <authorList>
            <person name="Xie G."/>
            <person name="Bruce D.C."/>
            <person name="Challacombe J.F."/>
            <person name="Chertkov O."/>
            <person name="Detter J.C."/>
            <person name="Gilna P."/>
            <person name="Han C.S."/>
            <person name="Lucas S."/>
            <person name="Misra M."/>
            <person name="Myers G.L."/>
            <person name="Richardson P."/>
            <person name="Tapia R."/>
            <person name="Thayer N."/>
            <person name="Thompson L.S."/>
            <person name="Brettin T.S."/>
            <person name="Henrissat B."/>
            <person name="Wilson D.B."/>
            <person name="McBride M.J."/>
        </authorList>
    </citation>
    <scope>NUCLEOTIDE SEQUENCE [LARGE SCALE GENOMIC DNA]</scope>
    <source>
        <strain evidence="2">ATCC 33406 / DSM 1761 / CIP 103989 / NBRC 15051 / NCIMB 9469 / D465</strain>
    </source>
</reference>
<dbReference type="RefSeq" id="WP_011586796.1">
    <property type="nucleotide sequence ID" value="NZ_FPJX01000008.1"/>
</dbReference>